<feature type="transmembrane region" description="Helical" evidence="1">
    <location>
        <begin position="104"/>
        <end position="127"/>
    </location>
</feature>
<keyword evidence="3" id="KW-1185">Reference proteome</keyword>
<dbReference type="Proteomes" id="UP000254889">
    <property type="component" value="Chromosome"/>
</dbReference>
<evidence type="ECO:0000313" key="2">
    <source>
        <dbReference type="EMBL" id="AXK81263.1"/>
    </source>
</evidence>
<protein>
    <submittedName>
        <fullName evidence="2">HdeD family acid-resistance protein</fullName>
    </submittedName>
</protein>
<dbReference type="PANTHER" id="PTHR34989">
    <property type="entry name" value="PROTEIN HDED"/>
    <property type="match status" value="1"/>
</dbReference>
<dbReference type="EMBL" id="CP031417">
    <property type="protein sequence ID" value="AXK81263.1"/>
    <property type="molecule type" value="Genomic_DNA"/>
</dbReference>
<dbReference type="OrthoDB" id="21979at2"/>
<accession>A0A345ZWG6</accession>
<name>A0A345ZWG6_9HYPH</name>
<dbReference type="PANTHER" id="PTHR34989:SF1">
    <property type="entry name" value="PROTEIN HDED"/>
    <property type="match status" value="1"/>
</dbReference>
<dbReference type="RefSeq" id="WP_115691642.1">
    <property type="nucleotide sequence ID" value="NZ_CP031417.1"/>
</dbReference>
<keyword evidence="1" id="KW-0812">Transmembrane</keyword>
<feature type="transmembrane region" description="Helical" evidence="1">
    <location>
        <begin position="23"/>
        <end position="43"/>
    </location>
</feature>
<keyword evidence="1" id="KW-0472">Membrane</keyword>
<reference evidence="2 3" key="1">
    <citation type="submission" date="2018-07" db="EMBL/GenBank/DDBJ databases">
        <authorList>
            <person name="Quirk P.G."/>
            <person name="Krulwich T.A."/>
        </authorList>
    </citation>
    <scope>NUCLEOTIDE SEQUENCE [LARGE SCALE GENOMIC DNA]</scope>
    <source>
        <strain evidence="2 3">CC-BB4</strain>
    </source>
</reference>
<sequence>MSSTQADFEKFKRDAAAALHEHWVLFLVEGVVLLVLGATAIALAPLATVAVTILLGWLFLVSGVIGLFTTYWMRHAPGFWWSLVSAVLGIVVGVLLLASPIRGAVSLTVVLSAFFIVEGVVSIMFALDHRRELSGRWGWMMVSGIIDVVLGGMIFAQLPSSAAWAIGLLAGINMIFGGSALIGMALAARKPAA</sequence>
<organism evidence="2 3">
    <name type="scientific">Pseudolabrys taiwanensis</name>
    <dbReference type="NCBI Taxonomy" id="331696"/>
    <lineage>
        <taxon>Bacteria</taxon>
        <taxon>Pseudomonadati</taxon>
        <taxon>Pseudomonadota</taxon>
        <taxon>Alphaproteobacteria</taxon>
        <taxon>Hyphomicrobiales</taxon>
        <taxon>Xanthobacteraceae</taxon>
        <taxon>Pseudolabrys</taxon>
    </lineage>
</organism>
<evidence type="ECO:0000256" key="1">
    <source>
        <dbReference type="SAM" id="Phobius"/>
    </source>
</evidence>
<feature type="transmembrane region" description="Helical" evidence="1">
    <location>
        <begin position="164"/>
        <end position="188"/>
    </location>
</feature>
<keyword evidence="1" id="KW-1133">Transmembrane helix</keyword>
<feature type="transmembrane region" description="Helical" evidence="1">
    <location>
        <begin position="79"/>
        <end position="98"/>
    </location>
</feature>
<dbReference type="InterPro" id="IPR052712">
    <property type="entry name" value="Acid_resist_chaperone_HdeD"/>
</dbReference>
<dbReference type="KEGG" id="ptaw:DW352_12520"/>
<dbReference type="GO" id="GO:0005886">
    <property type="term" value="C:plasma membrane"/>
    <property type="evidence" value="ECO:0007669"/>
    <property type="project" value="TreeGrafter"/>
</dbReference>
<gene>
    <name evidence="2" type="ORF">DW352_12520</name>
</gene>
<dbReference type="InterPro" id="IPR005325">
    <property type="entry name" value="DUF308_memb"/>
</dbReference>
<proteinExistence type="predicted"/>
<feature type="transmembrane region" description="Helical" evidence="1">
    <location>
        <begin position="139"/>
        <end position="158"/>
    </location>
</feature>
<dbReference type="Pfam" id="PF03729">
    <property type="entry name" value="DUF308"/>
    <property type="match status" value="1"/>
</dbReference>
<evidence type="ECO:0000313" key="3">
    <source>
        <dbReference type="Proteomes" id="UP000254889"/>
    </source>
</evidence>
<feature type="transmembrane region" description="Helical" evidence="1">
    <location>
        <begin position="49"/>
        <end position="72"/>
    </location>
</feature>
<dbReference type="AlphaFoldDB" id="A0A345ZWG6"/>